<dbReference type="Pfam" id="PF00126">
    <property type="entry name" value="HTH_1"/>
    <property type="match status" value="1"/>
</dbReference>
<dbReference type="PANTHER" id="PTHR30537">
    <property type="entry name" value="HTH-TYPE TRANSCRIPTIONAL REGULATOR"/>
    <property type="match status" value="1"/>
</dbReference>
<dbReference type="InterPro" id="IPR005119">
    <property type="entry name" value="LysR_subst-bd"/>
</dbReference>
<dbReference type="InterPro" id="IPR000847">
    <property type="entry name" value="LysR_HTH_N"/>
</dbReference>
<comment type="similarity">
    <text evidence="1">Belongs to the LysR transcriptional regulatory family.</text>
</comment>
<evidence type="ECO:0000256" key="3">
    <source>
        <dbReference type="ARBA" id="ARBA00023125"/>
    </source>
</evidence>
<dbReference type="KEGG" id="rta:Rta_03130"/>
<evidence type="ECO:0000256" key="4">
    <source>
        <dbReference type="ARBA" id="ARBA00023163"/>
    </source>
</evidence>
<evidence type="ECO:0000313" key="6">
    <source>
        <dbReference type="EMBL" id="AEG91383.1"/>
    </source>
</evidence>
<dbReference type="Gene3D" id="3.40.190.290">
    <property type="match status" value="1"/>
</dbReference>
<dbReference type="CDD" id="cd08422">
    <property type="entry name" value="PBP2_CrgA_like"/>
    <property type="match status" value="1"/>
</dbReference>
<dbReference type="AlphaFoldDB" id="F5Y4R5"/>
<proteinExistence type="inferred from homology"/>
<dbReference type="HOGENOM" id="CLU_039613_16_3_4"/>
<name>F5Y4R5_RAMTT</name>
<dbReference type="STRING" id="365046.Rta_03130"/>
<dbReference type="SUPFAM" id="SSF53850">
    <property type="entry name" value="Periplasmic binding protein-like II"/>
    <property type="match status" value="1"/>
</dbReference>
<dbReference type="GO" id="GO:0043565">
    <property type="term" value="F:sequence-specific DNA binding"/>
    <property type="evidence" value="ECO:0007669"/>
    <property type="project" value="TreeGrafter"/>
</dbReference>
<dbReference type="Pfam" id="PF03466">
    <property type="entry name" value="LysR_substrate"/>
    <property type="match status" value="1"/>
</dbReference>
<accession>F5Y4R5</accession>
<evidence type="ECO:0000256" key="2">
    <source>
        <dbReference type="ARBA" id="ARBA00023015"/>
    </source>
</evidence>
<keyword evidence="7" id="KW-1185">Reference proteome</keyword>
<sequence>MDTLELIKTFREVARRGSFSMAAEVLDVSKANVSKYVAELETRLGVRLLNRSTRMVSLTDAGQLLLERSQPLVDMIELTRLELQHRAREPSGRLRLTAPQGLGHEQLPELLGGFMARHPQVTVSVDLSNQLVDMVGEGIDLAIRVGRLADPSLIVRKLQRMEFLACASPAYWARRGRPAHPDDLTDHDALTFAVRDNGHEWRFEVEGEPYTVPVRSRVHATDPVPLLPLALQGLGVVYAPRLILQPHLDSGALEGTLAAFSPRDVWLHAAYAQRRHNSAALRALVAYLEERWRQD</sequence>
<dbReference type="OrthoDB" id="9026421at2"/>
<dbReference type="RefSeq" id="WP_013899616.1">
    <property type="nucleotide sequence ID" value="NC_015677.1"/>
</dbReference>
<evidence type="ECO:0000313" key="7">
    <source>
        <dbReference type="Proteomes" id="UP000008385"/>
    </source>
</evidence>
<keyword evidence="3" id="KW-0238">DNA-binding</keyword>
<organism evidence="6 7">
    <name type="scientific">Ramlibacter tataouinensis (strain ATCC BAA-407 / DSM 14655 / LMG 21543 / TTB310)</name>
    <dbReference type="NCBI Taxonomy" id="365046"/>
    <lineage>
        <taxon>Bacteria</taxon>
        <taxon>Pseudomonadati</taxon>
        <taxon>Pseudomonadota</taxon>
        <taxon>Betaproteobacteria</taxon>
        <taxon>Burkholderiales</taxon>
        <taxon>Comamonadaceae</taxon>
        <taxon>Ramlibacter</taxon>
    </lineage>
</organism>
<gene>
    <name evidence="6" type="ordered locus">Rta_03130</name>
</gene>
<dbReference type="FunFam" id="1.10.10.10:FF:000001">
    <property type="entry name" value="LysR family transcriptional regulator"/>
    <property type="match status" value="1"/>
</dbReference>
<evidence type="ECO:0000259" key="5">
    <source>
        <dbReference type="PROSITE" id="PS50931"/>
    </source>
</evidence>
<dbReference type="PROSITE" id="PS50931">
    <property type="entry name" value="HTH_LYSR"/>
    <property type="match status" value="1"/>
</dbReference>
<reference evidence="6 7" key="2">
    <citation type="journal article" date="2011" name="PLoS ONE">
        <title>The Cyst-Dividing Bacterium Ramlibacter tataouinensis TTB310 Genome Reveals a Well-Stocked Toolbox for Adaptation to a Desert Environment.</title>
        <authorList>
            <person name="De Luca G."/>
            <person name="Barakat M."/>
            <person name="Ortet P."/>
            <person name="Fochesato S."/>
            <person name="Jourlin-Castelli C."/>
            <person name="Ansaldi M."/>
            <person name="Py B."/>
            <person name="Fichant G."/>
            <person name="Coutinho P.M."/>
            <person name="Voulhoux R."/>
            <person name="Bastien O."/>
            <person name="Marechal E."/>
            <person name="Henrissat B."/>
            <person name="Quentin Y."/>
            <person name="Noirot P."/>
            <person name="Filloux A."/>
            <person name="Mejean V."/>
            <person name="Dubow M.S."/>
            <person name="Barras F."/>
            <person name="Barbe V."/>
            <person name="Weissenbach J."/>
            <person name="Mihalcescu I."/>
            <person name="Vermeglio A."/>
            <person name="Achouak W."/>
            <person name="Heulin T."/>
        </authorList>
    </citation>
    <scope>NUCLEOTIDE SEQUENCE [LARGE SCALE GENOMIC DNA]</scope>
    <source>
        <strain evidence="7">ATCC BAA-407 / DSM 14655 / LMG 21543 / TTB310</strain>
    </source>
</reference>
<dbReference type="Gene3D" id="1.10.10.10">
    <property type="entry name" value="Winged helix-like DNA-binding domain superfamily/Winged helix DNA-binding domain"/>
    <property type="match status" value="1"/>
</dbReference>
<dbReference type="eggNOG" id="COG0583">
    <property type="taxonomic scope" value="Bacteria"/>
</dbReference>
<keyword evidence="2" id="KW-0805">Transcription regulation</keyword>
<evidence type="ECO:0000256" key="1">
    <source>
        <dbReference type="ARBA" id="ARBA00009437"/>
    </source>
</evidence>
<keyword evidence="4" id="KW-0804">Transcription</keyword>
<dbReference type="PATRIC" id="fig|365046.3.peg.321"/>
<dbReference type="GO" id="GO:0003700">
    <property type="term" value="F:DNA-binding transcription factor activity"/>
    <property type="evidence" value="ECO:0007669"/>
    <property type="project" value="InterPro"/>
</dbReference>
<dbReference type="SUPFAM" id="SSF46785">
    <property type="entry name" value="Winged helix' DNA-binding domain"/>
    <property type="match status" value="1"/>
</dbReference>
<feature type="domain" description="HTH lysR-type" evidence="5">
    <location>
        <begin position="1"/>
        <end position="59"/>
    </location>
</feature>
<dbReference type="EMBL" id="CP000245">
    <property type="protein sequence ID" value="AEG91383.1"/>
    <property type="molecule type" value="Genomic_DNA"/>
</dbReference>
<dbReference type="InterPro" id="IPR058163">
    <property type="entry name" value="LysR-type_TF_proteobact-type"/>
</dbReference>
<dbReference type="GO" id="GO:0006351">
    <property type="term" value="P:DNA-templated transcription"/>
    <property type="evidence" value="ECO:0007669"/>
    <property type="project" value="TreeGrafter"/>
</dbReference>
<dbReference type="InterPro" id="IPR036388">
    <property type="entry name" value="WH-like_DNA-bd_sf"/>
</dbReference>
<reference evidence="7" key="1">
    <citation type="submission" date="2006-01" db="EMBL/GenBank/DDBJ databases">
        <title>Genome of the cyst-dividing bacterium Ramlibacter tataouinensis.</title>
        <authorList>
            <person name="Barakat M."/>
            <person name="Ortet P."/>
            <person name="De Luca G."/>
            <person name="Jourlin-Castelli C."/>
            <person name="Ansaldi M."/>
            <person name="Py B."/>
            <person name="Fichant G."/>
            <person name="Coutinho P."/>
            <person name="Voulhoux R."/>
            <person name="Bastien O."/>
            <person name="Roy S."/>
            <person name="Marechal E."/>
            <person name="Henrissat B."/>
            <person name="Quentin Y."/>
            <person name="Noirot P."/>
            <person name="Filloux A."/>
            <person name="Mejean V."/>
            <person name="DuBow M."/>
            <person name="Barras F."/>
            <person name="Heulin T."/>
        </authorList>
    </citation>
    <scope>NUCLEOTIDE SEQUENCE [LARGE SCALE GENOMIC DNA]</scope>
    <source>
        <strain evidence="7">ATCC BAA-407 / DSM 14655 / LMG 21543 / TTB310</strain>
    </source>
</reference>
<dbReference type="PANTHER" id="PTHR30537:SF35">
    <property type="entry name" value="TRANSCRIPTIONAL REGULATORY PROTEIN"/>
    <property type="match status" value="1"/>
</dbReference>
<dbReference type="Proteomes" id="UP000008385">
    <property type="component" value="Chromosome"/>
</dbReference>
<dbReference type="InterPro" id="IPR036390">
    <property type="entry name" value="WH_DNA-bd_sf"/>
</dbReference>
<protein>
    <submittedName>
        <fullName evidence="6">Transcriptional regulator, LysR family-like protein</fullName>
    </submittedName>
</protein>